<feature type="region of interest" description="Disordered" evidence="1">
    <location>
        <begin position="13"/>
        <end position="35"/>
    </location>
</feature>
<evidence type="ECO:0000313" key="3">
    <source>
        <dbReference type="Proteomes" id="UP000233837"/>
    </source>
</evidence>
<evidence type="ECO:0000256" key="1">
    <source>
        <dbReference type="SAM" id="MobiDB-lite"/>
    </source>
</evidence>
<evidence type="ECO:0000313" key="2">
    <source>
        <dbReference type="EMBL" id="PKU81684.1"/>
    </source>
</evidence>
<proteinExistence type="predicted"/>
<sequence>MMVRQRNDIRRLPGRGEGLKWWTDGSTTSDGGPAELKASASRYGGGIDDEDDKVDERVNVFSQIGLVESTMPPLIMLQDKSVIVLIYPFEGHLGYLYVFLAKCLSNLSSTLVVSLYHN</sequence>
<dbReference type="EMBL" id="KZ502228">
    <property type="protein sequence ID" value="PKU81684.1"/>
    <property type="molecule type" value="Genomic_DNA"/>
</dbReference>
<accession>A0A2I0X190</accession>
<gene>
    <name evidence="2" type="ORF">MA16_Dca020320</name>
</gene>
<reference evidence="2 3" key="1">
    <citation type="journal article" date="2016" name="Sci. Rep.">
        <title>The Dendrobium catenatum Lindl. genome sequence provides insights into polysaccharide synthase, floral development and adaptive evolution.</title>
        <authorList>
            <person name="Zhang G.Q."/>
            <person name="Xu Q."/>
            <person name="Bian C."/>
            <person name="Tsai W.C."/>
            <person name="Yeh C.M."/>
            <person name="Liu K.W."/>
            <person name="Yoshida K."/>
            <person name="Zhang L.S."/>
            <person name="Chang S.B."/>
            <person name="Chen F."/>
            <person name="Shi Y."/>
            <person name="Su Y.Y."/>
            <person name="Zhang Y.Q."/>
            <person name="Chen L.J."/>
            <person name="Yin Y."/>
            <person name="Lin M."/>
            <person name="Huang H."/>
            <person name="Deng H."/>
            <person name="Wang Z.W."/>
            <person name="Zhu S.L."/>
            <person name="Zhao X."/>
            <person name="Deng C."/>
            <person name="Niu S.C."/>
            <person name="Huang J."/>
            <person name="Wang M."/>
            <person name="Liu G.H."/>
            <person name="Yang H.J."/>
            <person name="Xiao X.J."/>
            <person name="Hsiao Y.Y."/>
            <person name="Wu W.L."/>
            <person name="Chen Y.Y."/>
            <person name="Mitsuda N."/>
            <person name="Ohme-Takagi M."/>
            <person name="Luo Y.B."/>
            <person name="Van de Peer Y."/>
            <person name="Liu Z.J."/>
        </authorList>
    </citation>
    <scope>NUCLEOTIDE SEQUENCE [LARGE SCALE GENOMIC DNA]</scope>
    <source>
        <tissue evidence="2">The whole plant</tissue>
    </source>
</reference>
<keyword evidence="3" id="KW-1185">Reference proteome</keyword>
<dbReference type="Proteomes" id="UP000233837">
    <property type="component" value="Unassembled WGS sequence"/>
</dbReference>
<protein>
    <submittedName>
        <fullName evidence="2">Uncharacterized protein</fullName>
    </submittedName>
</protein>
<reference evidence="2 3" key="2">
    <citation type="journal article" date="2017" name="Nature">
        <title>The Apostasia genome and the evolution of orchids.</title>
        <authorList>
            <person name="Zhang G.Q."/>
            <person name="Liu K.W."/>
            <person name="Li Z."/>
            <person name="Lohaus R."/>
            <person name="Hsiao Y.Y."/>
            <person name="Niu S.C."/>
            <person name="Wang J.Y."/>
            <person name="Lin Y.C."/>
            <person name="Xu Q."/>
            <person name="Chen L.J."/>
            <person name="Yoshida K."/>
            <person name="Fujiwara S."/>
            <person name="Wang Z.W."/>
            <person name="Zhang Y.Q."/>
            <person name="Mitsuda N."/>
            <person name="Wang M."/>
            <person name="Liu G.H."/>
            <person name="Pecoraro L."/>
            <person name="Huang H.X."/>
            <person name="Xiao X.J."/>
            <person name="Lin M."/>
            <person name="Wu X.Y."/>
            <person name="Wu W.L."/>
            <person name="Chen Y.Y."/>
            <person name="Chang S.B."/>
            <person name="Sakamoto S."/>
            <person name="Ohme-Takagi M."/>
            <person name="Yagi M."/>
            <person name="Zeng S.J."/>
            <person name="Shen C.Y."/>
            <person name="Yeh C.M."/>
            <person name="Luo Y.B."/>
            <person name="Tsai W.C."/>
            <person name="Van de Peer Y."/>
            <person name="Liu Z.J."/>
        </authorList>
    </citation>
    <scope>NUCLEOTIDE SEQUENCE [LARGE SCALE GENOMIC DNA]</scope>
    <source>
        <tissue evidence="2">The whole plant</tissue>
    </source>
</reference>
<name>A0A2I0X190_9ASPA</name>
<dbReference type="AlphaFoldDB" id="A0A2I0X190"/>
<organism evidence="2 3">
    <name type="scientific">Dendrobium catenatum</name>
    <dbReference type="NCBI Taxonomy" id="906689"/>
    <lineage>
        <taxon>Eukaryota</taxon>
        <taxon>Viridiplantae</taxon>
        <taxon>Streptophyta</taxon>
        <taxon>Embryophyta</taxon>
        <taxon>Tracheophyta</taxon>
        <taxon>Spermatophyta</taxon>
        <taxon>Magnoliopsida</taxon>
        <taxon>Liliopsida</taxon>
        <taxon>Asparagales</taxon>
        <taxon>Orchidaceae</taxon>
        <taxon>Epidendroideae</taxon>
        <taxon>Malaxideae</taxon>
        <taxon>Dendrobiinae</taxon>
        <taxon>Dendrobium</taxon>
    </lineage>
</organism>